<feature type="domain" description="Reverse transcriptase/retrotransposon-derived protein RNase H-like" evidence="2">
    <location>
        <begin position="17"/>
        <end position="66"/>
    </location>
</feature>
<evidence type="ECO:0000313" key="3">
    <source>
        <dbReference type="EMBL" id="GMF63126.1"/>
    </source>
</evidence>
<comment type="caution">
    <text evidence="3">The sequence shown here is derived from an EMBL/GenBank/DDBJ whole genome shotgun (WGS) entry which is preliminary data.</text>
</comment>
<dbReference type="Pfam" id="PF17919">
    <property type="entry name" value="RT_RNaseH_2"/>
    <property type="match status" value="1"/>
</dbReference>
<dbReference type="Gene3D" id="3.30.70.270">
    <property type="match status" value="1"/>
</dbReference>
<dbReference type="InterPro" id="IPR050951">
    <property type="entry name" value="Retrovirus_Pol_polyprotein"/>
</dbReference>
<proteinExistence type="predicted"/>
<name>A0A9W6YG62_9STRA</name>
<sequence>MARPLTNLQKKDALWSWTTEAQQAFQAIKRSLHSAPILALPDDDLPFSVVCDASDFAISCALLQVDA</sequence>
<evidence type="ECO:0000256" key="1">
    <source>
        <dbReference type="ARBA" id="ARBA00023268"/>
    </source>
</evidence>
<keyword evidence="4" id="KW-1185">Reference proteome</keyword>
<dbReference type="OrthoDB" id="117269at2759"/>
<dbReference type="EMBL" id="BSXT01006822">
    <property type="protein sequence ID" value="GMF63126.1"/>
    <property type="molecule type" value="Genomic_DNA"/>
</dbReference>
<accession>A0A9W6YG62</accession>
<dbReference type="PANTHER" id="PTHR37984">
    <property type="entry name" value="PROTEIN CBG26694"/>
    <property type="match status" value="1"/>
</dbReference>
<protein>
    <submittedName>
        <fullName evidence="3">Unnamed protein product</fullName>
    </submittedName>
</protein>
<dbReference type="GO" id="GO:0003824">
    <property type="term" value="F:catalytic activity"/>
    <property type="evidence" value="ECO:0007669"/>
    <property type="project" value="UniProtKB-KW"/>
</dbReference>
<keyword evidence="1" id="KW-0511">Multifunctional enzyme</keyword>
<gene>
    <name evidence="3" type="ORF">Pfra01_002756300</name>
</gene>
<organism evidence="3 4">
    <name type="scientific">Phytophthora fragariaefolia</name>
    <dbReference type="NCBI Taxonomy" id="1490495"/>
    <lineage>
        <taxon>Eukaryota</taxon>
        <taxon>Sar</taxon>
        <taxon>Stramenopiles</taxon>
        <taxon>Oomycota</taxon>
        <taxon>Peronosporomycetes</taxon>
        <taxon>Peronosporales</taxon>
        <taxon>Peronosporaceae</taxon>
        <taxon>Phytophthora</taxon>
    </lineage>
</organism>
<evidence type="ECO:0000259" key="2">
    <source>
        <dbReference type="Pfam" id="PF17919"/>
    </source>
</evidence>
<dbReference type="AlphaFoldDB" id="A0A9W6YG62"/>
<dbReference type="InterPro" id="IPR041577">
    <property type="entry name" value="RT_RNaseH_2"/>
</dbReference>
<evidence type="ECO:0000313" key="4">
    <source>
        <dbReference type="Proteomes" id="UP001165121"/>
    </source>
</evidence>
<dbReference type="InterPro" id="IPR043502">
    <property type="entry name" value="DNA/RNA_pol_sf"/>
</dbReference>
<reference evidence="3" key="1">
    <citation type="submission" date="2023-04" db="EMBL/GenBank/DDBJ databases">
        <title>Phytophthora fragariaefolia NBRC 109709.</title>
        <authorList>
            <person name="Ichikawa N."/>
            <person name="Sato H."/>
            <person name="Tonouchi N."/>
        </authorList>
    </citation>
    <scope>NUCLEOTIDE SEQUENCE</scope>
    <source>
        <strain evidence="3">NBRC 109709</strain>
    </source>
</reference>
<dbReference type="Proteomes" id="UP001165121">
    <property type="component" value="Unassembled WGS sequence"/>
</dbReference>
<dbReference type="InterPro" id="IPR043128">
    <property type="entry name" value="Rev_trsase/Diguanyl_cyclase"/>
</dbReference>
<dbReference type="SUPFAM" id="SSF56672">
    <property type="entry name" value="DNA/RNA polymerases"/>
    <property type="match status" value="1"/>
</dbReference>
<dbReference type="PANTHER" id="PTHR37984:SF5">
    <property type="entry name" value="PROTEIN NYNRIN-LIKE"/>
    <property type="match status" value="1"/>
</dbReference>